<gene>
    <name evidence="1" type="ORF">SAMN05421783_10725</name>
</gene>
<sequence>MLARLVNFETKVTLIADSGVQFLDFGLTLALRKALPGEFVVQESNRSLARLLYDERTNQLYWPDRPSIPLKSQLSVPVDDSARLLDGIWLPVPVLRLHPPRRFAAGPETWARLRLLALSAEEAAATDHTHRLTLAIDTNLLADAEDLRYLAPTEADVGAGAAFAFAHRAHEIGWFPELPWVAGWIQEVFDERAGPRLRLPPEDVEAERERLAHHAHYLNLLAVIGEAGCIPEIKLLGNKATDVQPAVPVDMVLDVGNSRTCGILIEQHAKEGDVLGRRYELELRDLSQPQHRYNEPFESRVELAQATFGKEHWAHKSGRAGAFLWPTIARVGPEAARMAGRRRGTEGATGISSPKRYLWDEDRFDTGWRFNSAFVRTEIEPMATAAPFCNLINEVGTALYTLPEADRMPVFMPHYSRSAMMMFMLAEVLTQALCQINSPAQRLRMPTADLPRHLRTLILTIPPSMPKQERDLFAERMHQAVGLVWKAFGWHPEDAPIEGPGAELAWPPFPTIEVRWDEATCSQAVYLYSEIQNTFAGRAEELFAIAGRVRDAETGGRTAGEGPRLRIATVDIGGGTTDLVINDYLLEGGRTGANRTIVPEQRFRDGFKVAGDDILLEVIGATLVPALKEAVTAAGVEEPDALLSRLIGADPVDVQEGMLRQQLALQVLYPAGLAVLKAYERFDPVHGSEPHTLALSELVAEISPEGPTDAVLDWFAGGVRDATGGTVTGFSLLDCPVRLDLDRTHQLFMEERLEVTRAVRSLCEIAHLYDCDLLLLTGRPSRLPGFQALVRALLPLPPDRIIAMHDYRTGAWYPFNRRGRIADPKTTAAVGAMLCLLGQGRLPNFSFRANAFRPYSTIRYLGMIDRNRMIKAGDVYYSGVDLDDPEYQLPETTIPMTGVMHIGYRQLAAERWGAQPLYLLDFADDEVRRLLYTQGGVLQVRLERMRGVNAERFRVAAVELEGGRAFGRGVVALKLNTLASIGFDQDSYWLDSGSIFR</sequence>
<evidence type="ECO:0008006" key="3">
    <source>
        <dbReference type="Google" id="ProtNLM"/>
    </source>
</evidence>
<dbReference type="Pfam" id="PF07520">
    <property type="entry name" value="SrfB"/>
    <property type="match status" value="1"/>
</dbReference>
<accession>A0A1H2VHU8</accession>
<dbReference type="EMBL" id="FNNZ01000007">
    <property type="protein sequence ID" value="SDW67881.1"/>
    <property type="molecule type" value="Genomic_DNA"/>
</dbReference>
<name>A0A1H2VHU8_THIRO</name>
<dbReference type="RefSeq" id="WP_093030418.1">
    <property type="nucleotide sequence ID" value="NZ_FNNZ01000007.1"/>
</dbReference>
<protein>
    <recommendedName>
        <fullName evidence="3">Virulence factor SrfB</fullName>
    </recommendedName>
</protein>
<dbReference type="STRING" id="1058.SAMN05421783_10725"/>
<evidence type="ECO:0000313" key="2">
    <source>
        <dbReference type="Proteomes" id="UP000198816"/>
    </source>
</evidence>
<proteinExistence type="predicted"/>
<keyword evidence="2" id="KW-1185">Reference proteome</keyword>
<dbReference type="OrthoDB" id="5437169at2"/>
<dbReference type="InterPro" id="IPR009216">
    <property type="entry name" value="Virulence_factor_SrfB"/>
</dbReference>
<organism evidence="1 2">
    <name type="scientific">Thiocapsa roseopersicina</name>
    <dbReference type="NCBI Taxonomy" id="1058"/>
    <lineage>
        <taxon>Bacteria</taxon>
        <taxon>Pseudomonadati</taxon>
        <taxon>Pseudomonadota</taxon>
        <taxon>Gammaproteobacteria</taxon>
        <taxon>Chromatiales</taxon>
        <taxon>Chromatiaceae</taxon>
        <taxon>Thiocapsa</taxon>
    </lineage>
</organism>
<evidence type="ECO:0000313" key="1">
    <source>
        <dbReference type="EMBL" id="SDW67881.1"/>
    </source>
</evidence>
<dbReference type="Proteomes" id="UP000198816">
    <property type="component" value="Unassembled WGS sequence"/>
</dbReference>
<dbReference type="AlphaFoldDB" id="A0A1H2VHU8"/>
<dbReference type="PIRSF" id="PIRSF034585">
    <property type="entry name" value="SrfB"/>
    <property type="match status" value="1"/>
</dbReference>
<reference evidence="2" key="1">
    <citation type="submission" date="2016-10" db="EMBL/GenBank/DDBJ databases">
        <authorList>
            <person name="Varghese N."/>
            <person name="Submissions S."/>
        </authorList>
    </citation>
    <scope>NUCLEOTIDE SEQUENCE [LARGE SCALE GENOMIC DNA]</scope>
    <source>
        <strain evidence="2">DSM 217</strain>
    </source>
</reference>